<proteinExistence type="predicted"/>
<dbReference type="Proteomes" id="UP000530412">
    <property type="component" value="Unassembled WGS sequence"/>
</dbReference>
<sequence>MHEAGLASYCLGIGLASMRKANFAEPKHYYGAFFEYTIGLERVMKLALIVDHCVEHGTFPSNEKYAQKYGHRLTDLIVGLAGVRGQLEPDARVWEAPDGPIFNAAVSILSDFARGARYYNIDVLTGKEPTIDPVARWFTEVGIPLLATRRKTPDVQWAKFVDDEVGNRVQISFTDATGGPLSSFEDLARMTRDSEFVAKESTFLCAKLARYAISVLCARAEQASQKSGLPYFAEFFYALLLEDSTLKKRKTFML</sequence>
<evidence type="ECO:0000313" key="1">
    <source>
        <dbReference type="EMBL" id="MBA8947042.1"/>
    </source>
</evidence>
<organism evidence="1 2">
    <name type="scientific">Streptomyces calvus</name>
    <dbReference type="NCBI Taxonomy" id="67282"/>
    <lineage>
        <taxon>Bacteria</taxon>
        <taxon>Bacillati</taxon>
        <taxon>Actinomycetota</taxon>
        <taxon>Actinomycetes</taxon>
        <taxon>Kitasatosporales</taxon>
        <taxon>Streptomycetaceae</taxon>
        <taxon>Streptomyces</taxon>
    </lineage>
</organism>
<name>A0AA40VII3_9ACTN</name>
<comment type="caution">
    <text evidence="1">The sequence shown here is derived from an EMBL/GenBank/DDBJ whole genome shotgun (WGS) entry which is preliminary data.</text>
</comment>
<dbReference type="AlphaFoldDB" id="A0AA40VII3"/>
<evidence type="ECO:0000313" key="2">
    <source>
        <dbReference type="Proteomes" id="UP000530412"/>
    </source>
</evidence>
<dbReference type="RefSeq" id="WP_142193162.1">
    <property type="nucleotide sequence ID" value="NZ_BMSU01000018.1"/>
</dbReference>
<reference evidence="1 2" key="1">
    <citation type="submission" date="2020-08" db="EMBL/GenBank/DDBJ databases">
        <title>Genomic Encyclopedia of Type Strains, Phase III (KMG-III): the genomes of soil and plant-associated and newly described type strains.</title>
        <authorList>
            <person name="Whitman W."/>
        </authorList>
    </citation>
    <scope>NUCLEOTIDE SEQUENCE [LARGE SCALE GENOMIC DNA]</scope>
    <source>
        <strain evidence="1 2">CECT 3271</strain>
    </source>
</reference>
<dbReference type="EMBL" id="JACJIE010000017">
    <property type="protein sequence ID" value="MBA8947042.1"/>
    <property type="molecule type" value="Genomic_DNA"/>
</dbReference>
<gene>
    <name evidence="1" type="ORF">FHS33_005499</name>
</gene>
<protein>
    <submittedName>
        <fullName evidence="1">Uncharacterized protein</fullName>
    </submittedName>
</protein>
<accession>A0AA40VII3</accession>